<evidence type="ECO:0000313" key="2">
    <source>
        <dbReference type="Proteomes" id="UP000722050"/>
    </source>
</evidence>
<dbReference type="AlphaFoldDB" id="A0A930HC97"/>
<name>A0A930HC97_9FIRM</name>
<accession>A0A930HC97</accession>
<reference evidence="1" key="1">
    <citation type="submission" date="2020-04" db="EMBL/GenBank/DDBJ databases">
        <title>Deep metagenomics examines the oral microbiome during advanced dental caries in children, revealing novel taxa and co-occurrences with host molecules.</title>
        <authorList>
            <person name="Baker J.L."/>
            <person name="Morton J.T."/>
            <person name="Dinis M."/>
            <person name="Alvarez R."/>
            <person name="Tran N.C."/>
            <person name="Knight R."/>
            <person name="Edlund A."/>
        </authorList>
    </citation>
    <scope>NUCLEOTIDE SEQUENCE</scope>
    <source>
        <strain evidence="1">JCVI_24_bin.8</strain>
    </source>
</reference>
<proteinExistence type="predicted"/>
<dbReference type="Proteomes" id="UP000722050">
    <property type="component" value="Unassembled WGS sequence"/>
</dbReference>
<protein>
    <submittedName>
        <fullName evidence="1">Uncharacterized protein</fullName>
    </submittedName>
</protein>
<evidence type="ECO:0000313" key="1">
    <source>
        <dbReference type="EMBL" id="MBF1352899.1"/>
    </source>
</evidence>
<comment type="caution">
    <text evidence="1">The sequence shown here is derived from an EMBL/GenBank/DDBJ whole genome shotgun (WGS) entry which is preliminary data.</text>
</comment>
<gene>
    <name evidence="1" type="ORF">HXM71_07300</name>
</gene>
<organism evidence="1 2">
    <name type="scientific">Mogibacterium diversum</name>
    <dbReference type="NCBI Taxonomy" id="114527"/>
    <lineage>
        <taxon>Bacteria</taxon>
        <taxon>Bacillati</taxon>
        <taxon>Bacillota</taxon>
        <taxon>Clostridia</taxon>
        <taxon>Peptostreptococcales</taxon>
        <taxon>Anaerovoracaceae</taxon>
        <taxon>Mogibacterium</taxon>
    </lineage>
</organism>
<dbReference type="EMBL" id="JABZQH010000324">
    <property type="protein sequence ID" value="MBF1352899.1"/>
    <property type="molecule type" value="Genomic_DNA"/>
</dbReference>
<sequence length="496" mass="54778">MVWWGSRSQDRDKAYENASGVLTTAQDNIRERYVNRLNELDDAAETAANKINSAREPIVSDEAGAGGRSVVGVNLFGSDTPLLAGAEQWEDAQVQAEQMAEVLKKQPMTMQDIMTFNEKWGDLLENPFYAYALKQRVSTDEIYAAVLNAGMLASDDANHPSYTFNKNLGTALALATGGANLSDSNRENQKIFDSVSSGLVGENGQRIEWTTLRTLNELKETGRKQFTLPVYNAPEFTMDGYDIAGQIMGLAGRENTSLTLGPGFYHDPLDPPDDPNHPEYVHVKSVFQDMVAWDYEVGAGSRATDYAGSGPAWRAHLIPHEYGNREALGYLDPLQNIFTLSDTPDSLHGKDDGSVLWKAENQRLAALRWVLNSDTPFEISADYDGDNKATTEHMNMTRYLTGWRGYAAVGTVGYYDGGEALGDMVNDASKRTPTPVVVPDEADLEKYPQGASDPAYQRDYKHIKSGWMMINNEHKLHKISCSVIRTALTIAVILQP</sequence>